<feature type="compositionally biased region" description="Low complexity" evidence="1">
    <location>
        <begin position="39"/>
        <end position="56"/>
    </location>
</feature>
<feature type="compositionally biased region" description="Polar residues" evidence="1">
    <location>
        <begin position="136"/>
        <end position="151"/>
    </location>
</feature>
<dbReference type="AlphaFoldDB" id="A0A6M3KS30"/>
<feature type="compositionally biased region" description="Low complexity" evidence="1">
    <location>
        <begin position="123"/>
        <end position="135"/>
    </location>
</feature>
<dbReference type="EMBL" id="MT142523">
    <property type="protein sequence ID" value="QJA84078.1"/>
    <property type="molecule type" value="Genomic_DNA"/>
</dbReference>
<reference evidence="2" key="1">
    <citation type="submission" date="2020-03" db="EMBL/GenBank/DDBJ databases">
        <title>The deep terrestrial virosphere.</title>
        <authorList>
            <person name="Holmfeldt K."/>
            <person name="Nilsson E."/>
            <person name="Simone D."/>
            <person name="Lopez-Fernandez M."/>
            <person name="Wu X."/>
            <person name="de Brujin I."/>
            <person name="Lundin D."/>
            <person name="Andersson A."/>
            <person name="Bertilsson S."/>
            <person name="Dopson M."/>
        </authorList>
    </citation>
    <scope>NUCLEOTIDE SEQUENCE</scope>
    <source>
        <strain evidence="2">MM415A00229</strain>
    </source>
</reference>
<proteinExistence type="predicted"/>
<organism evidence="2">
    <name type="scientific">viral metagenome</name>
    <dbReference type="NCBI Taxonomy" id="1070528"/>
    <lineage>
        <taxon>unclassified sequences</taxon>
        <taxon>metagenomes</taxon>
        <taxon>organismal metagenomes</taxon>
    </lineage>
</organism>
<name>A0A6M3KS30_9ZZZZ</name>
<protein>
    <submittedName>
        <fullName evidence="2">Uncharacterized protein</fullName>
    </submittedName>
</protein>
<sequence length="494" mass="53117">MPVPFPNTDWIKYPNVTAQDIDKLLGMIMAPPPNIPAKQPSIPTQAQQQQPVQQPNTPTRDRLLLLLKALGGDVSQYVGTPQDYAESLSLGGSALGYVPDLTRLVMSSTLNELAPNTAGVLFPPEQQPTQQGTPQNYVMQRPTQGQPISQPSMLTQAPVQAPIQASQQPTSAGPNLEALQAIAGRQPPGVLTAPVNTIPPPISFAEYLYPNQATGQTLSSAQNRGIPQRTPNVNIPGQAQPTQQPGGVSGILSKLGEIMTNPSVVTSLANVAQAFDPTGIGGRMAPGLQEQAQGNLYNSVVAKVLSGQALTAQDLAGLTTQNQQTLSSLSGQVNQQGMQNTLQAQQLSWQREADIRSDATRRYSVDVSRIMSDGKLTSDMKIAKMQEVTDRLKIDTDKAISEAQINAGRFQDNPQRPTTEQAVTSVLAKHGGDKQFNDTYQAKLMLRMTSIEALYSTAMELNRQDILQELDALFGGQAQSGFQPRPVPVYNPSK</sequence>
<evidence type="ECO:0000313" key="2">
    <source>
        <dbReference type="EMBL" id="QJA84078.1"/>
    </source>
</evidence>
<accession>A0A6M3KS30</accession>
<feature type="region of interest" description="Disordered" evidence="1">
    <location>
        <begin position="32"/>
        <end position="56"/>
    </location>
</feature>
<gene>
    <name evidence="2" type="ORF">MM415A00229_0026</name>
</gene>
<evidence type="ECO:0000256" key="1">
    <source>
        <dbReference type="SAM" id="MobiDB-lite"/>
    </source>
</evidence>
<feature type="region of interest" description="Disordered" evidence="1">
    <location>
        <begin position="118"/>
        <end position="151"/>
    </location>
</feature>